<protein>
    <recommendedName>
        <fullName evidence="8">L-seryl-tRNA(Sec) selenium transferase</fullName>
        <ecNumber evidence="8">2.9.1.1</ecNumber>
    </recommendedName>
    <alternativeName>
        <fullName evidence="8">Selenocysteine synthase</fullName>
        <shortName evidence="8">Sec synthase</shortName>
    </alternativeName>
    <alternativeName>
        <fullName evidence="8">Selenocysteinyl-tRNA(Sec) synthase</fullName>
    </alternativeName>
</protein>
<comment type="catalytic activity">
    <reaction evidence="8">
        <text>L-seryl-tRNA(Sec) + selenophosphate + H(+) = L-selenocysteinyl-tRNA(Sec) + phosphate</text>
        <dbReference type="Rhea" id="RHEA:22728"/>
        <dbReference type="Rhea" id="RHEA-COMP:9742"/>
        <dbReference type="Rhea" id="RHEA-COMP:9743"/>
        <dbReference type="ChEBI" id="CHEBI:15378"/>
        <dbReference type="ChEBI" id="CHEBI:16144"/>
        <dbReference type="ChEBI" id="CHEBI:43474"/>
        <dbReference type="ChEBI" id="CHEBI:78533"/>
        <dbReference type="ChEBI" id="CHEBI:78573"/>
        <dbReference type="EC" id="2.9.1.1"/>
    </reaction>
</comment>
<reference evidence="12" key="1">
    <citation type="submission" date="2020-05" db="EMBL/GenBank/DDBJ databases">
        <title>Novel species in genus Nocardioides.</title>
        <authorList>
            <person name="Zhang G."/>
        </authorList>
    </citation>
    <scope>NUCLEOTIDE SEQUENCE [LARGE SCALE GENOMIC DNA]</scope>
    <source>
        <strain evidence="12">zg-1050</strain>
    </source>
</reference>
<dbReference type="PANTHER" id="PTHR32328">
    <property type="entry name" value="L-SERYL-TRNA(SEC) SELENIUM TRANSFERASE"/>
    <property type="match status" value="1"/>
</dbReference>
<evidence type="ECO:0000256" key="6">
    <source>
        <dbReference type="ARBA" id="ARBA00023266"/>
    </source>
</evidence>
<evidence type="ECO:0000313" key="12">
    <source>
        <dbReference type="Proteomes" id="UP000503297"/>
    </source>
</evidence>
<dbReference type="Proteomes" id="UP000503297">
    <property type="component" value="Chromosome"/>
</dbReference>
<evidence type="ECO:0000313" key="11">
    <source>
        <dbReference type="EMBL" id="QKF07257.1"/>
    </source>
</evidence>
<evidence type="ECO:0000259" key="10">
    <source>
        <dbReference type="Pfam" id="PF12390"/>
    </source>
</evidence>
<evidence type="ECO:0000256" key="7">
    <source>
        <dbReference type="ARBA" id="ARBA00044507"/>
    </source>
</evidence>
<feature type="modified residue" description="N6-(pyridoxal phosphate)lysine" evidence="8 9">
    <location>
        <position position="302"/>
    </location>
</feature>
<proteinExistence type="inferred from homology"/>
<gene>
    <name evidence="8" type="primary">selA</name>
    <name evidence="11" type="ORF">HLV38_03320</name>
</gene>
<evidence type="ECO:0000256" key="5">
    <source>
        <dbReference type="ARBA" id="ARBA00022917"/>
    </source>
</evidence>
<dbReference type="InterPro" id="IPR015424">
    <property type="entry name" value="PyrdxlP-dep_Trfase"/>
</dbReference>
<dbReference type="HAMAP" id="MF_00423">
    <property type="entry name" value="SelA"/>
    <property type="match status" value="1"/>
</dbReference>
<keyword evidence="6 8" id="KW-0711">Selenium</keyword>
<evidence type="ECO:0000256" key="1">
    <source>
        <dbReference type="ARBA" id="ARBA00001933"/>
    </source>
</evidence>
<dbReference type="EC" id="2.9.1.1" evidence="8"/>
<evidence type="ECO:0000256" key="3">
    <source>
        <dbReference type="ARBA" id="ARBA00022679"/>
    </source>
</evidence>
<keyword evidence="12" id="KW-1185">Reference proteome</keyword>
<dbReference type="GO" id="GO:0004125">
    <property type="term" value="F:L-seryl-tRNA(Sec) selenium transferase activity"/>
    <property type="evidence" value="ECO:0007669"/>
    <property type="project" value="UniProtKB-UniRule"/>
</dbReference>
<evidence type="ECO:0000256" key="4">
    <source>
        <dbReference type="ARBA" id="ARBA00022898"/>
    </source>
</evidence>
<keyword evidence="2 8" id="KW-0963">Cytoplasm</keyword>
<evidence type="ECO:0000256" key="2">
    <source>
        <dbReference type="ARBA" id="ARBA00022490"/>
    </source>
</evidence>
<comment type="function">
    <text evidence="8">Converts seryl-tRNA(Sec) to selenocysteinyl-tRNA(Sec) required for selenoprotein biosynthesis.</text>
</comment>
<comment type="cofactor">
    <cofactor evidence="1 8 9">
        <name>pyridoxal 5'-phosphate</name>
        <dbReference type="ChEBI" id="CHEBI:597326"/>
    </cofactor>
</comment>
<dbReference type="Pfam" id="PF12390">
    <property type="entry name" value="Se-cys_synth_N"/>
    <property type="match status" value="1"/>
</dbReference>
<dbReference type="UniPathway" id="UPA00906">
    <property type="reaction ID" value="UER00896"/>
</dbReference>
<dbReference type="KEGG" id="bwa:HLV38_03320"/>
<dbReference type="InterPro" id="IPR025862">
    <property type="entry name" value="SelA_trans_N_dom"/>
</dbReference>
<comment type="similarity">
    <text evidence="7 8">Belongs to the SelA family.</text>
</comment>
<accession>A0A6M8J0Z9</accession>
<dbReference type="AlphaFoldDB" id="A0A6M8J0Z9"/>
<keyword evidence="3 8" id="KW-0808">Transferase</keyword>
<dbReference type="GO" id="GO:0005737">
    <property type="term" value="C:cytoplasm"/>
    <property type="evidence" value="ECO:0007669"/>
    <property type="project" value="UniProtKB-SubCell"/>
</dbReference>
<name>A0A6M8J0Z9_9ACTN</name>
<dbReference type="InterPro" id="IPR015421">
    <property type="entry name" value="PyrdxlP-dep_Trfase_major"/>
</dbReference>
<keyword evidence="5 8" id="KW-0648">Protein biosynthesis</keyword>
<dbReference type="EMBL" id="CP053716">
    <property type="protein sequence ID" value="QKF07257.1"/>
    <property type="molecule type" value="Genomic_DNA"/>
</dbReference>
<dbReference type="GO" id="GO:0001514">
    <property type="term" value="P:selenocysteine incorporation"/>
    <property type="evidence" value="ECO:0007669"/>
    <property type="project" value="UniProtKB-UniRule"/>
</dbReference>
<dbReference type="Gene3D" id="3.40.640.10">
    <property type="entry name" value="Type I PLP-dependent aspartate aminotransferase-like (Major domain)"/>
    <property type="match status" value="1"/>
</dbReference>
<dbReference type="PANTHER" id="PTHR32328:SF0">
    <property type="entry name" value="L-SERYL-TRNA(SEC) SELENIUM TRANSFERASE"/>
    <property type="match status" value="1"/>
</dbReference>
<dbReference type="SUPFAM" id="SSF53383">
    <property type="entry name" value="PLP-dependent transferases"/>
    <property type="match status" value="1"/>
</dbReference>
<comment type="subcellular location">
    <subcellularLocation>
        <location evidence="8">Cytoplasm</location>
    </subcellularLocation>
</comment>
<keyword evidence="4 8" id="KW-0663">Pyridoxal phosphate</keyword>
<feature type="domain" description="L-seryl-tRNA selenium transferase N-terminal" evidence="10">
    <location>
        <begin position="10"/>
        <end position="49"/>
    </location>
</feature>
<organism evidence="11 12">
    <name type="scientific">Berryella wangjianweii</name>
    <dbReference type="NCBI Taxonomy" id="2734634"/>
    <lineage>
        <taxon>Bacteria</taxon>
        <taxon>Bacillati</taxon>
        <taxon>Actinomycetota</taxon>
        <taxon>Coriobacteriia</taxon>
        <taxon>Eggerthellales</taxon>
        <taxon>Eggerthellaceae</taxon>
        <taxon>Berryella</taxon>
    </lineage>
</organism>
<dbReference type="InterPro" id="IPR018319">
    <property type="entry name" value="SelA-like"/>
</dbReference>
<evidence type="ECO:0000256" key="9">
    <source>
        <dbReference type="PIRSR" id="PIRSR618319-50"/>
    </source>
</evidence>
<dbReference type="InterPro" id="IPR004534">
    <property type="entry name" value="SelA_trans"/>
</dbReference>
<dbReference type="GO" id="GO:0001717">
    <property type="term" value="P:conversion of seryl-tRNAsec to selenocys-tRNAsec"/>
    <property type="evidence" value="ECO:0007669"/>
    <property type="project" value="UniProtKB-UniRule"/>
</dbReference>
<dbReference type="Pfam" id="PF03841">
    <property type="entry name" value="SelA"/>
    <property type="match status" value="1"/>
</dbReference>
<dbReference type="NCBIfam" id="TIGR00474">
    <property type="entry name" value="selA"/>
    <property type="match status" value="1"/>
</dbReference>
<dbReference type="RefSeq" id="WP_173164272.1">
    <property type="nucleotide sequence ID" value="NZ_CP053716.1"/>
</dbReference>
<sequence>MPTPDQLKQLRSLPQVEEMLRQPALAAMTAALPRTLVVDQTRAQIDELRGRVLAGDEVDLSCEAVATSVVSRLRRLCSPSLRRAVNASGVIVHTNLGRSVLPEPAVQAVLDVARGYSTLEYDVHELRRGSRHDHYEALVCAVTGAEAAIAVNNNAAAVMMVLSEFAQGREVVVSRGELVEIGGSFRVPDIMRASGADMVEVGTTNKTHGFDYERAITERTALLMKVHPSNYRLTGFVEDVSVQGLRAIADAAGTARASGPVLVYEDLGSGALVDITAADLHEATVSDVLSSGADLVSFSCDKLLGGPQAGIIVGRREAIARLKKNPLARVLRLDKLSIAALEATLRLYLREDNVRRQIPTVRMLDADEVEVTARAERLKQRLDAVLSPADGITAIEREVARAGGGALPMCDIPTTVVALDLKRGSALGCERYLSAENPVPIVARIRSERVLFDALTLLSDDELDEVAQGVRRYFAGLGSEEPR</sequence>
<dbReference type="Gene3D" id="3.90.1150.180">
    <property type="match status" value="1"/>
</dbReference>
<comment type="pathway">
    <text evidence="8">Aminoacyl-tRNA biosynthesis; selenocysteinyl-tRNA(Sec) biosynthesis; selenocysteinyl-tRNA(Sec) from L-seryl-tRNA(Sec) (bacterial route): step 1/1.</text>
</comment>
<evidence type="ECO:0000256" key="8">
    <source>
        <dbReference type="HAMAP-Rule" id="MF_00423"/>
    </source>
</evidence>